<comment type="catalytic activity">
    <reaction evidence="5">
        <text>[(1-&gt;4)-alpha-D-galacturonosyl methyl ester](n) + n H2O = [(1-&gt;4)-alpha-D-galacturonosyl](n) + n methanol + n H(+)</text>
        <dbReference type="Rhea" id="RHEA:22380"/>
        <dbReference type="Rhea" id="RHEA-COMP:14570"/>
        <dbReference type="Rhea" id="RHEA-COMP:14573"/>
        <dbReference type="ChEBI" id="CHEBI:15377"/>
        <dbReference type="ChEBI" id="CHEBI:15378"/>
        <dbReference type="ChEBI" id="CHEBI:17790"/>
        <dbReference type="ChEBI" id="CHEBI:140522"/>
        <dbReference type="ChEBI" id="CHEBI:140523"/>
        <dbReference type="EC" id="3.1.1.11"/>
    </reaction>
</comment>
<keyword evidence="2 5" id="KW-0378">Hydrolase</keyword>
<accession>A0A178IDT5</accession>
<dbReference type="InterPro" id="IPR033131">
    <property type="entry name" value="Pectinesterase_Asp_AS"/>
</dbReference>
<dbReference type="PROSITE" id="PS00503">
    <property type="entry name" value="PECTINESTERASE_2"/>
    <property type="match status" value="1"/>
</dbReference>
<dbReference type="PANTHER" id="PTHR31321">
    <property type="entry name" value="ACYL-COA THIOESTER HYDROLASE YBHC-RELATED"/>
    <property type="match status" value="1"/>
</dbReference>
<dbReference type="GO" id="GO:0045490">
    <property type="term" value="P:pectin catabolic process"/>
    <property type="evidence" value="ECO:0007669"/>
    <property type="project" value="UniProtKB-UniRule"/>
</dbReference>
<name>A0A178IDT5_9BACT</name>
<evidence type="ECO:0000256" key="1">
    <source>
        <dbReference type="ARBA" id="ARBA00008891"/>
    </source>
</evidence>
<evidence type="ECO:0000313" key="7">
    <source>
        <dbReference type="EMBL" id="OAM87196.1"/>
    </source>
</evidence>
<dbReference type="Pfam" id="PF01095">
    <property type="entry name" value="Pectinesterase"/>
    <property type="match status" value="1"/>
</dbReference>
<dbReference type="Proteomes" id="UP000078486">
    <property type="component" value="Unassembled WGS sequence"/>
</dbReference>
<evidence type="ECO:0000256" key="2">
    <source>
        <dbReference type="ARBA" id="ARBA00022801"/>
    </source>
</evidence>
<dbReference type="RefSeq" id="WP_068773048.1">
    <property type="nucleotide sequence ID" value="NZ_CP109796.1"/>
</dbReference>
<dbReference type="SUPFAM" id="SSF51126">
    <property type="entry name" value="Pectin lyase-like"/>
    <property type="match status" value="1"/>
</dbReference>
<evidence type="ECO:0000259" key="6">
    <source>
        <dbReference type="Pfam" id="PF01095"/>
    </source>
</evidence>
<dbReference type="EMBL" id="LRRQ01000180">
    <property type="protein sequence ID" value="OAM87196.1"/>
    <property type="molecule type" value="Genomic_DNA"/>
</dbReference>
<keyword evidence="3 5" id="KW-0063">Aspartyl esterase</keyword>
<dbReference type="GO" id="GO:0030599">
    <property type="term" value="F:pectinesterase activity"/>
    <property type="evidence" value="ECO:0007669"/>
    <property type="project" value="UniProtKB-UniRule"/>
</dbReference>
<evidence type="ECO:0000313" key="8">
    <source>
        <dbReference type="Proteomes" id="UP000078486"/>
    </source>
</evidence>
<comment type="caution">
    <text evidence="7">The sequence shown here is derived from an EMBL/GenBank/DDBJ whole genome shotgun (WGS) entry which is preliminary data.</text>
</comment>
<reference evidence="7 8" key="1">
    <citation type="submission" date="2016-01" db="EMBL/GenBank/DDBJ databases">
        <title>High potential of lignocellulose degradation of a new Verrucomicrobia species.</title>
        <authorList>
            <person name="Wang Y."/>
            <person name="Shi Y."/>
            <person name="Qiu Z."/>
            <person name="Liu S."/>
            <person name="Yang H."/>
        </authorList>
    </citation>
    <scope>NUCLEOTIDE SEQUENCE [LARGE SCALE GENOMIC DNA]</scope>
    <source>
        <strain evidence="7 8">TSB47</strain>
    </source>
</reference>
<dbReference type="STRING" id="1184151.AW736_25020"/>
<dbReference type="GO" id="GO:0009279">
    <property type="term" value="C:cell outer membrane"/>
    <property type="evidence" value="ECO:0007669"/>
    <property type="project" value="TreeGrafter"/>
</dbReference>
<protein>
    <recommendedName>
        <fullName evidence="5">Pectinesterase</fullName>
        <ecNumber evidence="5">3.1.1.11</ecNumber>
    </recommendedName>
</protein>
<feature type="active site" evidence="4">
    <location>
        <position position="163"/>
    </location>
</feature>
<dbReference type="Gene3D" id="2.160.20.10">
    <property type="entry name" value="Single-stranded right-handed beta-helix, Pectin lyase-like"/>
    <property type="match status" value="1"/>
</dbReference>
<feature type="domain" description="Pectinesterase catalytic" evidence="6">
    <location>
        <begin position="7"/>
        <end position="289"/>
    </location>
</feature>
<organism evidence="7 8">
    <name type="scientific">Termitidicoccus mucosus</name>
    <dbReference type="NCBI Taxonomy" id="1184151"/>
    <lineage>
        <taxon>Bacteria</taxon>
        <taxon>Pseudomonadati</taxon>
        <taxon>Verrucomicrobiota</taxon>
        <taxon>Opitutia</taxon>
        <taxon>Opitutales</taxon>
        <taxon>Opitutaceae</taxon>
        <taxon>Termitidicoccus</taxon>
    </lineage>
</organism>
<comment type="pathway">
    <text evidence="5">Glycan metabolism; pectin degradation; 2-dehydro-3-deoxy-D-gluconate from pectin: step 1/5.</text>
</comment>
<evidence type="ECO:0000256" key="3">
    <source>
        <dbReference type="ARBA" id="ARBA00023085"/>
    </source>
</evidence>
<dbReference type="UniPathway" id="UPA00545">
    <property type="reaction ID" value="UER00823"/>
</dbReference>
<keyword evidence="8" id="KW-1185">Reference proteome</keyword>
<comment type="similarity">
    <text evidence="1">Belongs to the pectinesterase family.</text>
</comment>
<dbReference type="GO" id="GO:0042545">
    <property type="term" value="P:cell wall modification"/>
    <property type="evidence" value="ECO:0007669"/>
    <property type="project" value="UniProtKB-UniRule"/>
</dbReference>
<dbReference type="InterPro" id="IPR012334">
    <property type="entry name" value="Pectin_lyas_fold"/>
</dbReference>
<evidence type="ECO:0000256" key="5">
    <source>
        <dbReference type="RuleBase" id="RU000589"/>
    </source>
</evidence>
<proteinExistence type="inferred from homology"/>
<dbReference type="InterPro" id="IPR000070">
    <property type="entry name" value="Pectinesterase_cat"/>
</dbReference>
<dbReference type="EC" id="3.1.1.11" evidence="5"/>
<dbReference type="AlphaFoldDB" id="A0A178IDT5"/>
<sequence>MHAARADAVVAADGTGDYATVQEAVDKAPQTSSAGAPWTILVKPGTYREVVYVQREKRGVRLVGEDAGNTVITAALNANLPSPDGKPIGTFRTATMQVDADDFTLENLTVENSFGPGSQALAIRVDGDRAAFRRCRFLGWQDTILINRGRQYFEACLVAGAVDFIFGGATAWFENCDIRVDGNGYITAASTPADAAHGYVFNRCRVTASADNIKTYLGRPWRQHAATLFMNCELGPCVRPEGWQQWKVAEPEKTVRYAEHANTGPGADASRRAAWSRQLAAAEAAAITPSAVLGDGWSPFRQAGPSR</sequence>
<dbReference type="InterPro" id="IPR011050">
    <property type="entry name" value="Pectin_lyase_fold/virulence"/>
</dbReference>
<evidence type="ECO:0000256" key="4">
    <source>
        <dbReference type="PROSITE-ProRule" id="PRU10040"/>
    </source>
</evidence>
<gene>
    <name evidence="7" type="ORF">AW736_25020</name>
</gene>
<dbReference type="PANTHER" id="PTHR31321:SF57">
    <property type="entry name" value="PECTINESTERASE 53-RELATED"/>
    <property type="match status" value="1"/>
</dbReference>